<name>A0A1M5WR28_9BACT</name>
<feature type="transmembrane region" description="Helical" evidence="1">
    <location>
        <begin position="69"/>
        <end position="90"/>
    </location>
</feature>
<organism evidence="2 3">
    <name type="scientific">Chryseolinea serpens</name>
    <dbReference type="NCBI Taxonomy" id="947013"/>
    <lineage>
        <taxon>Bacteria</taxon>
        <taxon>Pseudomonadati</taxon>
        <taxon>Bacteroidota</taxon>
        <taxon>Cytophagia</taxon>
        <taxon>Cytophagales</taxon>
        <taxon>Fulvivirgaceae</taxon>
        <taxon>Chryseolinea</taxon>
    </lineage>
</organism>
<keyword evidence="1" id="KW-0472">Membrane</keyword>
<dbReference type="STRING" id="947013.SAMN04488109_5902"/>
<dbReference type="AlphaFoldDB" id="A0A1M5WR28"/>
<evidence type="ECO:0000256" key="1">
    <source>
        <dbReference type="SAM" id="Phobius"/>
    </source>
</evidence>
<dbReference type="RefSeq" id="WP_073141848.1">
    <property type="nucleotide sequence ID" value="NZ_FQWQ01000005.1"/>
</dbReference>
<feature type="transmembrane region" description="Helical" evidence="1">
    <location>
        <begin position="7"/>
        <end position="26"/>
    </location>
</feature>
<dbReference type="OrthoDB" id="677259at2"/>
<dbReference type="Proteomes" id="UP000184212">
    <property type="component" value="Unassembled WGS sequence"/>
</dbReference>
<keyword evidence="1" id="KW-1133">Transmembrane helix</keyword>
<feature type="transmembrane region" description="Helical" evidence="1">
    <location>
        <begin position="38"/>
        <end position="57"/>
    </location>
</feature>
<evidence type="ECO:0000313" key="2">
    <source>
        <dbReference type="EMBL" id="SHH89594.1"/>
    </source>
</evidence>
<keyword evidence="3" id="KW-1185">Reference proteome</keyword>
<evidence type="ECO:0000313" key="3">
    <source>
        <dbReference type="Proteomes" id="UP000184212"/>
    </source>
</evidence>
<reference evidence="2 3" key="1">
    <citation type="submission" date="2016-11" db="EMBL/GenBank/DDBJ databases">
        <authorList>
            <person name="Jaros S."/>
            <person name="Januszkiewicz K."/>
            <person name="Wedrychowicz H."/>
        </authorList>
    </citation>
    <scope>NUCLEOTIDE SEQUENCE [LARGE SCALE GENOMIC DNA]</scope>
    <source>
        <strain evidence="2 3">DSM 24574</strain>
    </source>
</reference>
<accession>A0A1M5WR28</accession>
<dbReference type="EMBL" id="FQWQ01000005">
    <property type="protein sequence ID" value="SHH89594.1"/>
    <property type="molecule type" value="Genomic_DNA"/>
</dbReference>
<feature type="transmembrane region" description="Helical" evidence="1">
    <location>
        <begin position="96"/>
        <end position="115"/>
    </location>
</feature>
<gene>
    <name evidence="2" type="ORF">SAMN04488109_5902</name>
</gene>
<keyword evidence="1" id="KW-0812">Transmembrane</keyword>
<proteinExistence type="predicted"/>
<sequence>MLTLRNVLLINAVSSGATGLLLVLFSDFFAGLFGIESISPFLETGIFLLAFAGFVFYEGRRSSINISRIRLIIALDTIWVVASVVLLGLQSVTITVIGNLLIAAVALWVAGMAILQFRGLKQITA</sequence>
<protein>
    <submittedName>
        <fullName evidence="2">Uncharacterized protein</fullName>
    </submittedName>
</protein>